<dbReference type="RefSeq" id="WP_083536599.1">
    <property type="nucleotide sequence ID" value="NZ_CP011971.1"/>
</dbReference>
<evidence type="ECO:0000256" key="2">
    <source>
        <dbReference type="ARBA" id="ARBA00023015"/>
    </source>
</evidence>
<accession>A0A127FBR2</accession>
<keyword evidence="2" id="KW-0805">Transcription regulation</keyword>
<name>A0A127FBR2_STEDE</name>
<evidence type="ECO:0000259" key="6">
    <source>
        <dbReference type="PROSITE" id="PS50931"/>
    </source>
</evidence>
<gene>
    <name evidence="7" type="ORF">ACG33_08070</name>
</gene>
<dbReference type="SUPFAM" id="SSF53850">
    <property type="entry name" value="Periplasmic binding protein-like II"/>
    <property type="match status" value="1"/>
</dbReference>
<dbReference type="FunFam" id="1.10.10.10:FF:000001">
    <property type="entry name" value="LysR family transcriptional regulator"/>
    <property type="match status" value="1"/>
</dbReference>
<evidence type="ECO:0000313" key="8">
    <source>
        <dbReference type="Proteomes" id="UP000070250"/>
    </source>
</evidence>
<dbReference type="GO" id="GO:0032993">
    <property type="term" value="C:protein-DNA complex"/>
    <property type="evidence" value="ECO:0007669"/>
    <property type="project" value="TreeGrafter"/>
</dbReference>
<dbReference type="InterPro" id="IPR005119">
    <property type="entry name" value="LysR_subst-bd"/>
</dbReference>
<keyword evidence="3" id="KW-0238">DNA-binding</keyword>
<dbReference type="STRING" id="465721.ACG33_08070"/>
<evidence type="ECO:0000256" key="3">
    <source>
        <dbReference type="ARBA" id="ARBA00023125"/>
    </source>
</evidence>
<evidence type="ECO:0000313" key="7">
    <source>
        <dbReference type="EMBL" id="AMN47050.1"/>
    </source>
</evidence>
<proteinExistence type="inferred from homology"/>
<dbReference type="EMBL" id="CP011971">
    <property type="protein sequence ID" value="AMN47050.1"/>
    <property type="molecule type" value="Genomic_DNA"/>
</dbReference>
<evidence type="ECO:0000256" key="4">
    <source>
        <dbReference type="ARBA" id="ARBA00023163"/>
    </source>
</evidence>
<dbReference type="Pfam" id="PF00126">
    <property type="entry name" value="HTH_1"/>
    <property type="match status" value="1"/>
</dbReference>
<dbReference type="PRINTS" id="PR00039">
    <property type="entry name" value="HTHLYSR"/>
</dbReference>
<evidence type="ECO:0000256" key="1">
    <source>
        <dbReference type="ARBA" id="ARBA00009437"/>
    </source>
</evidence>
<dbReference type="OrthoDB" id="5289754at2"/>
<dbReference type="Pfam" id="PF03466">
    <property type="entry name" value="LysR_substrate"/>
    <property type="match status" value="1"/>
</dbReference>
<dbReference type="GO" id="GO:0003677">
    <property type="term" value="F:DNA binding"/>
    <property type="evidence" value="ECO:0007669"/>
    <property type="project" value="UniProtKB-KW"/>
</dbReference>
<dbReference type="AlphaFoldDB" id="A0A127FBR2"/>
<keyword evidence="8" id="KW-1185">Reference proteome</keyword>
<dbReference type="Proteomes" id="UP000070250">
    <property type="component" value="Chromosome"/>
</dbReference>
<dbReference type="PATRIC" id="fig|465721.4.peg.1719"/>
<feature type="domain" description="HTH lysR-type" evidence="6">
    <location>
        <begin position="1"/>
        <end position="58"/>
    </location>
</feature>
<feature type="region of interest" description="Disordered" evidence="5">
    <location>
        <begin position="314"/>
        <end position="338"/>
    </location>
</feature>
<dbReference type="InterPro" id="IPR036388">
    <property type="entry name" value="WH-like_DNA-bd_sf"/>
</dbReference>
<dbReference type="PANTHER" id="PTHR30346">
    <property type="entry name" value="TRANSCRIPTIONAL DUAL REGULATOR HCAR-RELATED"/>
    <property type="match status" value="1"/>
</dbReference>
<dbReference type="Gene3D" id="1.10.10.10">
    <property type="entry name" value="Winged helix-like DNA-binding domain superfamily/Winged helix DNA-binding domain"/>
    <property type="match status" value="1"/>
</dbReference>
<dbReference type="PROSITE" id="PS50931">
    <property type="entry name" value="HTH_LYSR"/>
    <property type="match status" value="1"/>
</dbReference>
<protein>
    <submittedName>
        <fullName evidence="7">LysR family transcriptional regulator</fullName>
    </submittedName>
</protein>
<organism evidence="7 8">
    <name type="scientific">Steroidobacter denitrificans</name>
    <dbReference type="NCBI Taxonomy" id="465721"/>
    <lineage>
        <taxon>Bacteria</taxon>
        <taxon>Pseudomonadati</taxon>
        <taxon>Pseudomonadota</taxon>
        <taxon>Gammaproteobacteria</taxon>
        <taxon>Steroidobacterales</taxon>
        <taxon>Steroidobacteraceae</taxon>
        <taxon>Steroidobacter</taxon>
    </lineage>
</organism>
<comment type="similarity">
    <text evidence="1">Belongs to the LysR transcriptional regulatory family.</text>
</comment>
<dbReference type="InterPro" id="IPR000847">
    <property type="entry name" value="LysR_HTH_N"/>
</dbReference>
<dbReference type="KEGG" id="sdf:ACG33_08070"/>
<reference evidence="7 8" key="1">
    <citation type="submission" date="2015-06" db="EMBL/GenBank/DDBJ databases">
        <title>A Comprehensive Approach to Explore the Metabolic and Phylogenetic Diversity of Bacterial Steroid Degradation in the Environment: Testosterone as an Example.</title>
        <authorList>
            <person name="Yang F.-C."/>
            <person name="Chen Y.-L."/>
            <person name="Yu C.-P."/>
            <person name="Tang S.-L."/>
            <person name="Wang P.-H."/>
            <person name="Ismail W."/>
            <person name="Wang C.-H."/>
            <person name="Yang C.-Y."/>
            <person name="Chiang Y.-R."/>
        </authorList>
    </citation>
    <scope>NUCLEOTIDE SEQUENCE [LARGE SCALE GENOMIC DNA]</scope>
    <source>
        <strain evidence="7 8">DSM 18526</strain>
    </source>
</reference>
<sequence>MELRHLRYFIAVADEQHMTRAAERLGIQQPPLSIQIRALEQELGVQLLRRKPRGVELTEAGGVFLARARAILDEVDRTIASVRRTARGEQGRVVVGFTSSAPFHPFVPRVIRAFREMSPRVSLELAESGSSALVQALHEEEIDAAFIRSPVVDIVNLIVEPLLEERMLLALPAGHALANITPQDEDAGSLGRTAPLPLSALANETFILYKRPGGPGLYDTIIAACRHAGFSPRVGQEAPRIISTLNLVAAGLGVSVVPESLQRLQMDGVVYRRFEETVHLNAPLLLACRRTESAAAAQRFIELVRSTARHIDPAGESAVDQSHFREPAPSPCGTNQSE</sequence>
<dbReference type="CDD" id="cd08451">
    <property type="entry name" value="PBP2_BudR"/>
    <property type="match status" value="1"/>
</dbReference>
<dbReference type="GO" id="GO:0003700">
    <property type="term" value="F:DNA-binding transcription factor activity"/>
    <property type="evidence" value="ECO:0007669"/>
    <property type="project" value="InterPro"/>
</dbReference>
<dbReference type="InterPro" id="IPR037410">
    <property type="entry name" value="BudR_PBP2"/>
</dbReference>
<keyword evidence="4" id="KW-0804">Transcription</keyword>
<dbReference type="SUPFAM" id="SSF46785">
    <property type="entry name" value="Winged helix' DNA-binding domain"/>
    <property type="match status" value="1"/>
</dbReference>
<evidence type="ECO:0000256" key="5">
    <source>
        <dbReference type="SAM" id="MobiDB-lite"/>
    </source>
</evidence>
<dbReference type="InterPro" id="IPR036390">
    <property type="entry name" value="WH_DNA-bd_sf"/>
</dbReference>
<dbReference type="PANTHER" id="PTHR30346:SF30">
    <property type="entry name" value="SMALL NEUTRAL PROTEASE REGULATORY PROTEIN"/>
    <property type="match status" value="1"/>
</dbReference>
<dbReference type="Gene3D" id="3.40.190.10">
    <property type="entry name" value="Periplasmic binding protein-like II"/>
    <property type="match status" value="2"/>
</dbReference>